<evidence type="ECO:0000256" key="2">
    <source>
        <dbReference type="ARBA" id="ARBA00007870"/>
    </source>
</evidence>
<keyword evidence="5 10" id="KW-0566">Pantothenate biosynthesis</keyword>
<evidence type="ECO:0000259" key="11">
    <source>
        <dbReference type="Pfam" id="PF02558"/>
    </source>
</evidence>
<keyword evidence="14" id="KW-1185">Reference proteome</keyword>
<dbReference type="InterPro" id="IPR036291">
    <property type="entry name" value="NAD(P)-bd_dom_sf"/>
</dbReference>
<evidence type="ECO:0000256" key="5">
    <source>
        <dbReference type="ARBA" id="ARBA00022655"/>
    </source>
</evidence>
<evidence type="ECO:0000256" key="7">
    <source>
        <dbReference type="ARBA" id="ARBA00023002"/>
    </source>
</evidence>
<evidence type="ECO:0000259" key="12">
    <source>
        <dbReference type="Pfam" id="PF08546"/>
    </source>
</evidence>
<dbReference type="PANTHER" id="PTHR21708">
    <property type="entry name" value="PROBABLE 2-DEHYDROPANTOATE 2-REDUCTASE"/>
    <property type="match status" value="1"/>
</dbReference>
<keyword evidence="6 10" id="KW-0521">NADP</keyword>
<evidence type="ECO:0000313" key="14">
    <source>
        <dbReference type="Proteomes" id="UP001156691"/>
    </source>
</evidence>
<evidence type="ECO:0000256" key="4">
    <source>
        <dbReference type="ARBA" id="ARBA00019465"/>
    </source>
</evidence>
<dbReference type="Gene3D" id="3.40.50.720">
    <property type="entry name" value="NAD(P)-binding Rossmann-like Domain"/>
    <property type="match status" value="1"/>
</dbReference>
<dbReference type="PANTHER" id="PTHR21708:SF26">
    <property type="entry name" value="2-DEHYDROPANTOATE 2-REDUCTASE"/>
    <property type="match status" value="1"/>
</dbReference>
<comment type="similarity">
    <text evidence="2 10">Belongs to the ketopantoate reductase family.</text>
</comment>
<gene>
    <name evidence="13" type="ORF">GCM10010862_19830</name>
</gene>
<dbReference type="EC" id="1.1.1.169" evidence="3 10"/>
<proteinExistence type="inferred from homology"/>
<dbReference type="NCBIfam" id="TIGR00745">
    <property type="entry name" value="apbA_panE"/>
    <property type="match status" value="1"/>
</dbReference>
<dbReference type="Gene3D" id="1.10.1040.10">
    <property type="entry name" value="N-(1-d-carboxylethyl)-l-norvaline Dehydrogenase, domain 2"/>
    <property type="match status" value="1"/>
</dbReference>
<dbReference type="InterPro" id="IPR013752">
    <property type="entry name" value="KPA_reductase"/>
</dbReference>
<feature type="domain" description="Ketopantoate reductase N-terminal" evidence="11">
    <location>
        <begin position="4"/>
        <end position="144"/>
    </location>
</feature>
<dbReference type="InterPro" id="IPR003710">
    <property type="entry name" value="ApbA"/>
</dbReference>
<dbReference type="InterPro" id="IPR051402">
    <property type="entry name" value="KPR-Related"/>
</dbReference>
<dbReference type="RefSeq" id="WP_284340175.1">
    <property type="nucleotide sequence ID" value="NZ_BSNS01000009.1"/>
</dbReference>
<comment type="caution">
    <text evidence="13">The sequence shown here is derived from an EMBL/GenBank/DDBJ whole genome shotgun (WGS) entry which is preliminary data.</text>
</comment>
<comment type="pathway">
    <text evidence="1 10">Cofactor biosynthesis; (R)-pantothenate biosynthesis; (R)-pantoate from 3-methyl-2-oxobutanoate: step 2/2.</text>
</comment>
<dbReference type="EMBL" id="BSNS01000009">
    <property type="protein sequence ID" value="GLQ54724.1"/>
    <property type="molecule type" value="Genomic_DNA"/>
</dbReference>
<comment type="catalytic activity">
    <reaction evidence="9 10">
        <text>(R)-pantoate + NADP(+) = 2-dehydropantoate + NADPH + H(+)</text>
        <dbReference type="Rhea" id="RHEA:16233"/>
        <dbReference type="ChEBI" id="CHEBI:11561"/>
        <dbReference type="ChEBI" id="CHEBI:15378"/>
        <dbReference type="ChEBI" id="CHEBI:15980"/>
        <dbReference type="ChEBI" id="CHEBI:57783"/>
        <dbReference type="ChEBI" id="CHEBI:58349"/>
        <dbReference type="EC" id="1.1.1.169"/>
    </reaction>
</comment>
<evidence type="ECO:0000256" key="1">
    <source>
        <dbReference type="ARBA" id="ARBA00004994"/>
    </source>
</evidence>
<sequence length="299" mass="32172">MTTIALIGPGAIGGTVAAWLAQNPALELTVCTRTRFENLQVDTPTGVITANPKVLTNPADAEGVDWVLVATKTYDSGAAKPWLERLMREHTRVAIIQNGVEHVRLFANLVPRERLVPVIIDLPAARSAPGRMVQHRHGIISVPQGQNGQDLVDLFAHTEIEAATHEDFLSRAWIKLCGNSAAIIPALTLRATGPTWNADLEEIVRGIVEECAAVGRAEGAIIPDQVVERTIENARTMPEGASAGSIHVDRLAGNPMEVDARNGVIVRLGREHGIPTPLNRVLVTLLTASGTPWFIRSHG</sequence>
<dbReference type="Pfam" id="PF08546">
    <property type="entry name" value="ApbA_C"/>
    <property type="match status" value="1"/>
</dbReference>
<dbReference type="Proteomes" id="UP001156691">
    <property type="component" value="Unassembled WGS sequence"/>
</dbReference>
<evidence type="ECO:0000256" key="6">
    <source>
        <dbReference type="ARBA" id="ARBA00022857"/>
    </source>
</evidence>
<evidence type="ECO:0000256" key="8">
    <source>
        <dbReference type="ARBA" id="ARBA00032024"/>
    </source>
</evidence>
<dbReference type="SUPFAM" id="SSF51735">
    <property type="entry name" value="NAD(P)-binding Rossmann-fold domains"/>
    <property type="match status" value="1"/>
</dbReference>
<reference evidence="14" key="1">
    <citation type="journal article" date="2019" name="Int. J. Syst. Evol. Microbiol.">
        <title>The Global Catalogue of Microorganisms (GCM) 10K type strain sequencing project: providing services to taxonomists for standard genome sequencing and annotation.</title>
        <authorList>
            <consortium name="The Broad Institute Genomics Platform"/>
            <consortium name="The Broad Institute Genome Sequencing Center for Infectious Disease"/>
            <person name="Wu L."/>
            <person name="Ma J."/>
        </authorList>
    </citation>
    <scope>NUCLEOTIDE SEQUENCE [LARGE SCALE GENOMIC DNA]</scope>
    <source>
        <strain evidence="14">NBRC 112416</strain>
    </source>
</reference>
<evidence type="ECO:0000256" key="10">
    <source>
        <dbReference type="RuleBase" id="RU362068"/>
    </source>
</evidence>
<evidence type="ECO:0000256" key="3">
    <source>
        <dbReference type="ARBA" id="ARBA00013014"/>
    </source>
</evidence>
<dbReference type="InterPro" id="IPR008927">
    <property type="entry name" value="6-PGluconate_DH-like_C_sf"/>
</dbReference>
<dbReference type="InterPro" id="IPR013332">
    <property type="entry name" value="KPR_N"/>
</dbReference>
<evidence type="ECO:0000256" key="9">
    <source>
        <dbReference type="ARBA" id="ARBA00048793"/>
    </source>
</evidence>
<protein>
    <recommendedName>
        <fullName evidence="4 10">2-dehydropantoate 2-reductase</fullName>
        <ecNumber evidence="3 10">1.1.1.169</ecNumber>
    </recommendedName>
    <alternativeName>
        <fullName evidence="8 10">Ketopantoate reductase</fullName>
    </alternativeName>
</protein>
<dbReference type="NCBIfam" id="NF005091">
    <property type="entry name" value="PRK06522.2-2"/>
    <property type="match status" value="1"/>
</dbReference>
<keyword evidence="7 10" id="KW-0560">Oxidoreductase</keyword>
<name>A0ABQ5W4D6_9HYPH</name>
<dbReference type="InterPro" id="IPR013328">
    <property type="entry name" value="6PGD_dom2"/>
</dbReference>
<feature type="domain" description="Ketopantoate reductase C-terminal" evidence="12">
    <location>
        <begin position="167"/>
        <end position="287"/>
    </location>
</feature>
<dbReference type="SUPFAM" id="SSF48179">
    <property type="entry name" value="6-phosphogluconate dehydrogenase C-terminal domain-like"/>
    <property type="match status" value="1"/>
</dbReference>
<dbReference type="Pfam" id="PF02558">
    <property type="entry name" value="ApbA"/>
    <property type="match status" value="1"/>
</dbReference>
<evidence type="ECO:0000313" key="13">
    <source>
        <dbReference type="EMBL" id="GLQ54724.1"/>
    </source>
</evidence>
<organism evidence="13 14">
    <name type="scientific">Devosia nitrariae</name>
    <dbReference type="NCBI Taxonomy" id="2071872"/>
    <lineage>
        <taxon>Bacteria</taxon>
        <taxon>Pseudomonadati</taxon>
        <taxon>Pseudomonadota</taxon>
        <taxon>Alphaproteobacteria</taxon>
        <taxon>Hyphomicrobiales</taxon>
        <taxon>Devosiaceae</taxon>
        <taxon>Devosia</taxon>
    </lineage>
</organism>
<accession>A0ABQ5W4D6</accession>
<comment type="function">
    <text evidence="10">Catalyzes the NADPH-dependent reduction of ketopantoate into pantoic acid.</text>
</comment>